<comment type="caution">
    <text evidence="1">The sequence shown here is derived from an EMBL/GenBank/DDBJ whole genome shotgun (WGS) entry which is preliminary data.</text>
</comment>
<gene>
    <name evidence="1" type="ORF">DdX_18275</name>
</gene>
<accession>A0AAD4MQD0</accession>
<dbReference type="EMBL" id="JAKKPZ010000249">
    <property type="protein sequence ID" value="KAI1697813.1"/>
    <property type="molecule type" value="Genomic_DNA"/>
</dbReference>
<dbReference type="Proteomes" id="UP001201812">
    <property type="component" value="Unassembled WGS sequence"/>
</dbReference>
<reference evidence="1" key="1">
    <citation type="submission" date="2022-01" db="EMBL/GenBank/DDBJ databases">
        <title>Genome Sequence Resource for Two Populations of Ditylenchus destructor, the Migratory Endoparasitic Phytonematode.</title>
        <authorList>
            <person name="Zhang H."/>
            <person name="Lin R."/>
            <person name="Xie B."/>
        </authorList>
    </citation>
    <scope>NUCLEOTIDE SEQUENCE</scope>
    <source>
        <strain evidence="1">BazhouSP</strain>
    </source>
</reference>
<proteinExistence type="predicted"/>
<evidence type="ECO:0000313" key="1">
    <source>
        <dbReference type="EMBL" id="KAI1697813.1"/>
    </source>
</evidence>
<dbReference type="AlphaFoldDB" id="A0AAD4MQD0"/>
<keyword evidence="2" id="KW-1185">Reference proteome</keyword>
<organism evidence="1 2">
    <name type="scientific">Ditylenchus destructor</name>
    <dbReference type="NCBI Taxonomy" id="166010"/>
    <lineage>
        <taxon>Eukaryota</taxon>
        <taxon>Metazoa</taxon>
        <taxon>Ecdysozoa</taxon>
        <taxon>Nematoda</taxon>
        <taxon>Chromadorea</taxon>
        <taxon>Rhabditida</taxon>
        <taxon>Tylenchina</taxon>
        <taxon>Tylenchomorpha</taxon>
        <taxon>Sphaerularioidea</taxon>
        <taxon>Anguinidae</taxon>
        <taxon>Anguininae</taxon>
        <taxon>Ditylenchus</taxon>
    </lineage>
</organism>
<name>A0AAD4MQD0_9BILA</name>
<protein>
    <submittedName>
        <fullName evidence="1">Uncharacterized protein</fullName>
    </submittedName>
</protein>
<sequence>MRHNGSKEDVSHEKESGRVVPSWSNDQLYITLPLPIEKNSSEDSSGNALGMIGSWTVVFEQPSPTTSALTQLAQRGGDRRAKGKRRHPWRRITKWRWGNKFCSEERHS</sequence>
<evidence type="ECO:0000313" key="2">
    <source>
        <dbReference type="Proteomes" id="UP001201812"/>
    </source>
</evidence>